<reference evidence="1" key="1">
    <citation type="submission" date="2021-02" db="EMBL/GenBank/DDBJ databases">
        <authorList>
            <person name="Dougan E. K."/>
            <person name="Rhodes N."/>
            <person name="Thang M."/>
            <person name="Chan C."/>
        </authorList>
    </citation>
    <scope>NUCLEOTIDE SEQUENCE</scope>
</reference>
<accession>A0A812XGJ9</accession>
<dbReference type="Gene3D" id="2.130.10.30">
    <property type="entry name" value="Regulator of chromosome condensation 1/beta-lactamase-inhibitor protein II"/>
    <property type="match status" value="1"/>
</dbReference>
<dbReference type="EMBL" id="CAJNJA010037530">
    <property type="protein sequence ID" value="CAE7734633.1"/>
    <property type="molecule type" value="Genomic_DNA"/>
</dbReference>
<dbReference type="Proteomes" id="UP000601435">
    <property type="component" value="Unassembled WGS sequence"/>
</dbReference>
<dbReference type="AlphaFoldDB" id="A0A812XGJ9"/>
<proteinExistence type="predicted"/>
<dbReference type="SUPFAM" id="SSF50985">
    <property type="entry name" value="RCC1/BLIP-II"/>
    <property type="match status" value="1"/>
</dbReference>
<sequence length="175" mass="18839">MFMTMRVTVALVSGERVELCENAEGTSVVQLRRAAQAAFRRRGALDKITGIAWLISSRGVKLSSASSLKEAGLQEDEVLTGILRRDELIFHESTCSILRGDGSLFTVGDGSTTKEPGDWEECVAKPEYLEDVQQIGASQAAFAALLEDGSVVTWGDGRYGADSKAVGRKLKLGEL</sequence>
<dbReference type="OrthoDB" id="5370059at2759"/>
<protein>
    <submittedName>
        <fullName evidence="1">Pim1 protein</fullName>
    </submittedName>
</protein>
<name>A0A812XGJ9_9DINO</name>
<keyword evidence="2" id="KW-1185">Reference proteome</keyword>
<gene>
    <name evidence="1" type="primary">pim1</name>
    <name evidence="1" type="ORF">SNEC2469_LOCUS21235</name>
</gene>
<comment type="caution">
    <text evidence="1">The sequence shown here is derived from an EMBL/GenBank/DDBJ whole genome shotgun (WGS) entry which is preliminary data.</text>
</comment>
<organism evidence="1 2">
    <name type="scientific">Symbiodinium necroappetens</name>
    <dbReference type="NCBI Taxonomy" id="1628268"/>
    <lineage>
        <taxon>Eukaryota</taxon>
        <taxon>Sar</taxon>
        <taxon>Alveolata</taxon>
        <taxon>Dinophyceae</taxon>
        <taxon>Suessiales</taxon>
        <taxon>Symbiodiniaceae</taxon>
        <taxon>Symbiodinium</taxon>
    </lineage>
</organism>
<evidence type="ECO:0000313" key="1">
    <source>
        <dbReference type="EMBL" id="CAE7734633.1"/>
    </source>
</evidence>
<dbReference type="InterPro" id="IPR009091">
    <property type="entry name" value="RCC1/BLIP-II"/>
</dbReference>
<evidence type="ECO:0000313" key="2">
    <source>
        <dbReference type="Proteomes" id="UP000601435"/>
    </source>
</evidence>